<dbReference type="InterPro" id="IPR024134">
    <property type="entry name" value="SOD_Cu/Zn_/chaperone"/>
</dbReference>
<accession>A0A6A6UVF6</accession>
<feature type="domain" description="Superoxide dismutase copper/zinc binding" evidence="14">
    <location>
        <begin position="39"/>
        <end position="175"/>
    </location>
</feature>
<evidence type="ECO:0000259" key="14">
    <source>
        <dbReference type="Pfam" id="PF00080"/>
    </source>
</evidence>
<dbReference type="FunFam" id="2.60.40.200:FF:000003">
    <property type="entry name" value="Superoxide dismutase [Cu-Zn], chloroplastic"/>
    <property type="match status" value="1"/>
</dbReference>
<dbReference type="PRINTS" id="PR00068">
    <property type="entry name" value="CUZNDISMTASE"/>
</dbReference>
<evidence type="ECO:0000256" key="13">
    <source>
        <dbReference type="SAM" id="SignalP"/>
    </source>
</evidence>
<evidence type="ECO:0000256" key="6">
    <source>
        <dbReference type="ARBA" id="ARBA00022833"/>
    </source>
</evidence>
<evidence type="ECO:0000256" key="7">
    <source>
        <dbReference type="ARBA" id="ARBA00022862"/>
    </source>
</evidence>
<protein>
    <recommendedName>
        <fullName evidence="4 12">Superoxide dismutase [Cu-Zn]</fullName>
        <ecNumber evidence="3 12">1.15.1.1</ecNumber>
    </recommendedName>
</protein>
<dbReference type="EC" id="1.15.1.1" evidence="3 12"/>
<name>A0A6A6UVF6_9PEZI</name>
<proteinExistence type="inferred from homology"/>
<evidence type="ECO:0000313" key="16">
    <source>
        <dbReference type="Proteomes" id="UP000799302"/>
    </source>
</evidence>
<keyword evidence="10" id="KW-1015">Disulfide bond</keyword>
<organism evidence="15 16">
    <name type="scientific">Microthyrium microscopicum</name>
    <dbReference type="NCBI Taxonomy" id="703497"/>
    <lineage>
        <taxon>Eukaryota</taxon>
        <taxon>Fungi</taxon>
        <taxon>Dikarya</taxon>
        <taxon>Ascomycota</taxon>
        <taxon>Pezizomycotina</taxon>
        <taxon>Dothideomycetes</taxon>
        <taxon>Dothideomycetes incertae sedis</taxon>
        <taxon>Microthyriales</taxon>
        <taxon>Microthyriaceae</taxon>
        <taxon>Microthyrium</taxon>
    </lineage>
</organism>
<dbReference type="PANTHER" id="PTHR10003">
    <property type="entry name" value="SUPEROXIDE DISMUTASE CU-ZN -RELATED"/>
    <property type="match status" value="1"/>
</dbReference>
<reference evidence="15" key="1">
    <citation type="journal article" date="2020" name="Stud. Mycol.">
        <title>101 Dothideomycetes genomes: a test case for predicting lifestyles and emergence of pathogens.</title>
        <authorList>
            <person name="Haridas S."/>
            <person name="Albert R."/>
            <person name="Binder M."/>
            <person name="Bloem J."/>
            <person name="Labutti K."/>
            <person name="Salamov A."/>
            <person name="Andreopoulos B."/>
            <person name="Baker S."/>
            <person name="Barry K."/>
            <person name="Bills G."/>
            <person name="Bluhm B."/>
            <person name="Cannon C."/>
            <person name="Castanera R."/>
            <person name="Culley D."/>
            <person name="Daum C."/>
            <person name="Ezra D."/>
            <person name="Gonzalez J."/>
            <person name="Henrissat B."/>
            <person name="Kuo A."/>
            <person name="Liang C."/>
            <person name="Lipzen A."/>
            <person name="Lutzoni F."/>
            <person name="Magnuson J."/>
            <person name="Mondo S."/>
            <person name="Nolan M."/>
            <person name="Ohm R."/>
            <person name="Pangilinan J."/>
            <person name="Park H.-J."/>
            <person name="Ramirez L."/>
            <person name="Alfaro M."/>
            <person name="Sun H."/>
            <person name="Tritt A."/>
            <person name="Yoshinaga Y."/>
            <person name="Zwiers L.-H."/>
            <person name="Turgeon B."/>
            <person name="Goodwin S."/>
            <person name="Spatafora J."/>
            <person name="Crous P."/>
            <person name="Grigoriev I."/>
        </authorList>
    </citation>
    <scope>NUCLEOTIDE SEQUENCE</scope>
    <source>
        <strain evidence="15">CBS 115976</strain>
    </source>
</reference>
<evidence type="ECO:0000256" key="8">
    <source>
        <dbReference type="ARBA" id="ARBA00023002"/>
    </source>
</evidence>
<dbReference type="Proteomes" id="UP000799302">
    <property type="component" value="Unassembled WGS sequence"/>
</dbReference>
<evidence type="ECO:0000256" key="5">
    <source>
        <dbReference type="ARBA" id="ARBA00022723"/>
    </source>
</evidence>
<keyword evidence="7" id="KW-0049">Antioxidant</keyword>
<keyword evidence="5 12" id="KW-0479">Metal-binding</keyword>
<dbReference type="CDD" id="cd00305">
    <property type="entry name" value="Cu-Zn_Superoxide_Dismutase"/>
    <property type="match status" value="1"/>
</dbReference>
<feature type="signal peptide" evidence="13">
    <location>
        <begin position="1"/>
        <end position="16"/>
    </location>
</feature>
<feature type="chain" id="PRO_5025604594" description="Superoxide dismutase [Cu-Zn]" evidence="13">
    <location>
        <begin position="17"/>
        <end position="178"/>
    </location>
</feature>
<comment type="subunit">
    <text evidence="2">Homodimer.</text>
</comment>
<evidence type="ECO:0000256" key="10">
    <source>
        <dbReference type="ARBA" id="ARBA00023157"/>
    </source>
</evidence>
<dbReference type="Pfam" id="PF00080">
    <property type="entry name" value="Sod_Cu"/>
    <property type="match status" value="1"/>
</dbReference>
<keyword evidence="16" id="KW-1185">Reference proteome</keyword>
<comment type="similarity">
    <text evidence="1 12">Belongs to the Cu-Zn superoxide dismutase family.</text>
</comment>
<dbReference type="InterPro" id="IPR001424">
    <property type="entry name" value="SOD_Cu_Zn_dom"/>
</dbReference>
<keyword evidence="13" id="KW-0732">Signal</keyword>
<dbReference type="GO" id="GO:0005507">
    <property type="term" value="F:copper ion binding"/>
    <property type="evidence" value="ECO:0007669"/>
    <property type="project" value="InterPro"/>
</dbReference>
<keyword evidence="6 12" id="KW-0862">Zinc</keyword>
<dbReference type="EMBL" id="MU004230">
    <property type="protein sequence ID" value="KAF2674944.1"/>
    <property type="molecule type" value="Genomic_DNA"/>
</dbReference>
<comment type="function">
    <text evidence="12">Destroys radicals which are normally produced within the cells and which are toxic to biological systems.</text>
</comment>
<comment type="cofactor">
    <cofactor evidence="12">
        <name>Zn(2+)</name>
        <dbReference type="ChEBI" id="CHEBI:29105"/>
    </cofactor>
    <text evidence="12">Binds 1 zinc ion per subunit.</text>
</comment>
<evidence type="ECO:0000256" key="11">
    <source>
        <dbReference type="ARBA" id="ARBA00049204"/>
    </source>
</evidence>
<evidence type="ECO:0000256" key="3">
    <source>
        <dbReference type="ARBA" id="ARBA00012682"/>
    </source>
</evidence>
<keyword evidence="8 12" id="KW-0560">Oxidoreductase</keyword>
<dbReference type="GO" id="GO:0004784">
    <property type="term" value="F:superoxide dismutase activity"/>
    <property type="evidence" value="ECO:0007669"/>
    <property type="project" value="UniProtKB-EC"/>
</dbReference>
<dbReference type="InterPro" id="IPR018152">
    <property type="entry name" value="SOD_Cu/Zn_BS"/>
</dbReference>
<dbReference type="OrthoDB" id="2015551at2759"/>
<gene>
    <name evidence="15" type="ORF">BT63DRAFT_420199</name>
</gene>
<dbReference type="InterPro" id="IPR036423">
    <property type="entry name" value="SOD-like_Cu/Zn_dom_sf"/>
</dbReference>
<evidence type="ECO:0000256" key="12">
    <source>
        <dbReference type="RuleBase" id="RU000393"/>
    </source>
</evidence>
<evidence type="ECO:0000256" key="9">
    <source>
        <dbReference type="ARBA" id="ARBA00023008"/>
    </source>
</evidence>
<dbReference type="PROSITE" id="PS00332">
    <property type="entry name" value="SOD_CU_ZN_2"/>
    <property type="match status" value="1"/>
</dbReference>
<keyword evidence="9 12" id="KW-0186">Copper</keyword>
<dbReference type="AlphaFoldDB" id="A0A6A6UVF6"/>
<dbReference type="SUPFAM" id="SSF49329">
    <property type="entry name" value="Cu,Zn superoxide dismutase-like"/>
    <property type="match status" value="1"/>
</dbReference>
<evidence type="ECO:0000256" key="4">
    <source>
        <dbReference type="ARBA" id="ARBA00020928"/>
    </source>
</evidence>
<evidence type="ECO:0000313" key="15">
    <source>
        <dbReference type="EMBL" id="KAF2674944.1"/>
    </source>
</evidence>
<sequence>MKSAIVLSLLTSLALAAPSAFAPIHAKVALKGDTPESKVAGTITLSQESPDAATTITYDITGLTPNAERGFHVHTSGDIAKGCAGAGGHYNPFNKDHGAPTDADRHVGDLGNIKSDAKGEAKGTITDKLVKLSGPESVLNRAIVVHAGTDDLGKGTSADSKKTGNAGGRPACGVITAA</sequence>
<dbReference type="PROSITE" id="PS00087">
    <property type="entry name" value="SOD_CU_ZN_1"/>
    <property type="match status" value="1"/>
</dbReference>
<comment type="catalytic activity">
    <reaction evidence="11 12">
        <text>2 superoxide + 2 H(+) = H2O2 + O2</text>
        <dbReference type="Rhea" id="RHEA:20696"/>
        <dbReference type="ChEBI" id="CHEBI:15378"/>
        <dbReference type="ChEBI" id="CHEBI:15379"/>
        <dbReference type="ChEBI" id="CHEBI:16240"/>
        <dbReference type="ChEBI" id="CHEBI:18421"/>
        <dbReference type="EC" id="1.15.1.1"/>
    </reaction>
</comment>
<evidence type="ECO:0000256" key="2">
    <source>
        <dbReference type="ARBA" id="ARBA00011738"/>
    </source>
</evidence>
<comment type="cofactor">
    <cofactor evidence="12">
        <name>Cu cation</name>
        <dbReference type="ChEBI" id="CHEBI:23378"/>
    </cofactor>
    <text evidence="12">Binds 1 copper ion per subunit.</text>
</comment>
<evidence type="ECO:0000256" key="1">
    <source>
        <dbReference type="ARBA" id="ARBA00010457"/>
    </source>
</evidence>
<dbReference type="Gene3D" id="2.60.40.200">
    <property type="entry name" value="Superoxide dismutase, copper/zinc binding domain"/>
    <property type="match status" value="1"/>
</dbReference>